<dbReference type="AlphaFoldDB" id="A0A835LIS3"/>
<dbReference type="EMBL" id="JADFTS010000007">
    <property type="protein sequence ID" value="KAF9596350.1"/>
    <property type="molecule type" value="Genomic_DNA"/>
</dbReference>
<protein>
    <submittedName>
        <fullName evidence="1">Uncharacterized protein</fullName>
    </submittedName>
</protein>
<keyword evidence="2" id="KW-1185">Reference proteome</keyword>
<dbReference type="Proteomes" id="UP000631114">
    <property type="component" value="Unassembled WGS sequence"/>
</dbReference>
<accession>A0A835LIS3</accession>
<name>A0A835LIS3_9MAGN</name>
<evidence type="ECO:0000313" key="2">
    <source>
        <dbReference type="Proteomes" id="UP000631114"/>
    </source>
</evidence>
<gene>
    <name evidence="1" type="ORF">IFM89_009028</name>
</gene>
<sequence>MHSSKMSSARKQKQKTYFIYPLLKSPLVFPPDLLFFWSKMILDVERFVNLLWIKHWDEDEGTSGLTPCNDERMMSTTQLDREAIEDEEEHIFTKLKQLAFEREKSNLEESIDVFGVCGTNNKTCALGKDLVYLVPLADELGEINLCWNFMKAYTFKKGNHNKLDVVMKCMCGVKVRRLIVNTNVEIARSFTGEPSKSKKQPQKNVAMVAWSTLQERAGYRSWKKFRRGMTQ</sequence>
<evidence type="ECO:0000313" key="1">
    <source>
        <dbReference type="EMBL" id="KAF9596350.1"/>
    </source>
</evidence>
<reference evidence="1 2" key="1">
    <citation type="submission" date="2020-10" db="EMBL/GenBank/DDBJ databases">
        <title>The Coptis chinensis genome and diversification of protoberbering-type alkaloids.</title>
        <authorList>
            <person name="Wang B."/>
            <person name="Shu S."/>
            <person name="Song C."/>
            <person name="Liu Y."/>
        </authorList>
    </citation>
    <scope>NUCLEOTIDE SEQUENCE [LARGE SCALE GENOMIC DNA]</scope>
    <source>
        <strain evidence="1">HL-2020</strain>
        <tissue evidence="1">Leaf</tissue>
    </source>
</reference>
<comment type="caution">
    <text evidence="1">The sequence shown here is derived from an EMBL/GenBank/DDBJ whole genome shotgun (WGS) entry which is preliminary data.</text>
</comment>
<proteinExistence type="predicted"/>
<organism evidence="1 2">
    <name type="scientific">Coptis chinensis</name>
    <dbReference type="NCBI Taxonomy" id="261450"/>
    <lineage>
        <taxon>Eukaryota</taxon>
        <taxon>Viridiplantae</taxon>
        <taxon>Streptophyta</taxon>
        <taxon>Embryophyta</taxon>
        <taxon>Tracheophyta</taxon>
        <taxon>Spermatophyta</taxon>
        <taxon>Magnoliopsida</taxon>
        <taxon>Ranunculales</taxon>
        <taxon>Ranunculaceae</taxon>
        <taxon>Coptidoideae</taxon>
        <taxon>Coptis</taxon>
    </lineage>
</organism>